<evidence type="ECO:0000256" key="11">
    <source>
        <dbReference type="ARBA" id="ARBA00047836"/>
    </source>
</evidence>
<feature type="active site" description="Proton donor/acceptor" evidence="12 14">
    <location>
        <position position="133"/>
    </location>
</feature>
<keyword evidence="8 12" id="KW-0457">Lysine biosynthesis</keyword>
<keyword evidence="5 12" id="KW-0963">Cytoplasm</keyword>
<protein>
    <recommendedName>
        <fullName evidence="4 12">4-hydroxy-tetrahydrodipicolinate synthase</fullName>
        <shortName evidence="12">HTPA synthase</shortName>
        <ecNumber evidence="4 12">4.3.3.7</ecNumber>
    </recommendedName>
</protein>
<accession>A0A2K1NY00</accession>
<dbReference type="SUPFAM" id="SSF51569">
    <property type="entry name" value="Aldolase"/>
    <property type="match status" value="1"/>
</dbReference>
<organism evidence="16 17">
    <name type="scientific">Petrotoga olearia DSM 13574</name>
    <dbReference type="NCBI Taxonomy" id="1122955"/>
    <lineage>
        <taxon>Bacteria</taxon>
        <taxon>Thermotogati</taxon>
        <taxon>Thermotogota</taxon>
        <taxon>Thermotogae</taxon>
        <taxon>Petrotogales</taxon>
        <taxon>Petrotogaceae</taxon>
        <taxon>Petrotoga</taxon>
    </lineage>
</organism>
<dbReference type="SMART" id="SM01130">
    <property type="entry name" value="DHDPS"/>
    <property type="match status" value="1"/>
</dbReference>
<dbReference type="InterPro" id="IPR020624">
    <property type="entry name" value="Schiff_base-form_aldolases_CS"/>
</dbReference>
<keyword evidence="6 12" id="KW-0028">Amino-acid biosynthesis</keyword>
<evidence type="ECO:0000256" key="4">
    <source>
        <dbReference type="ARBA" id="ARBA00012086"/>
    </source>
</evidence>
<evidence type="ECO:0000256" key="5">
    <source>
        <dbReference type="ARBA" id="ARBA00022490"/>
    </source>
</evidence>
<dbReference type="GO" id="GO:0005829">
    <property type="term" value="C:cytosol"/>
    <property type="evidence" value="ECO:0007669"/>
    <property type="project" value="TreeGrafter"/>
</dbReference>
<evidence type="ECO:0000256" key="8">
    <source>
        <dbReference type="ARBA" id="ARBA00023154"/>
    </source>
</evidence>
<dbReference type="Gene3D" id="3.20.20.70">
    <property type="entry name" value="Aldolase class I"/>
    <property type="match status" value="1"/>
</dbReference>
<evidence type="ECO:0000256" key="6">
    <source>
        <dbReference type="ARBA" id="ARBA00022605"/>
    </source>
</evidence>
<evidence type="ECO:0000256" key="1">
    <source>
        <dbReference type="ARBA" id="ARBA00003294"/>
    </source>
</evidence>
<name>A0A2K1NY00_9BACT</name>
<dbReference type="GO" id="GO:0019877">
    <property type="term" value="P:diaminopimelate biosynthetic process"/>
    <property type="evidence" value="ECO:0007669"/>
    <property type="project" value="UniProtKB-UniRule"/>
</dbReference>
<dbReference type="PROSITE" id="PS00665">
    <property type="entry name" value="DHDPS_1"/>
    <property type="match status" value="1"/>
</dbReference>
<keyword evidence="10 12" id="KW-0704">Schiff base</keyword>
<comment type="function">
    <text evidence="1 12">Catalyzes the condensation of (S)-aspartate-beta-semialdehyde [(S)-ASA] and pyruvate to 4-hydroxy-tetrahydrodipicolinate (HTPA).</text>
</comment>
<comment type="caution">
    <text evidence="12">Was originally thought to be a dihydrodipicolinate synthase (DHDPS), catalyzing the condensation of (S)-aspartate-beta-semialdehyde [(S)-ASA] and pyruvate to dihydrodipicolinate (DHDP). However, it was shown in E.coli that the product of the enzymatic reaction is not dihydrodipicolinate but in fact (4S)-4-hydroxy-2,3,4,5-tetrahydro-(2S)-dipicolinic acid (HTPA), and that the consecutive dehydration reaction leading to DHDP is not spontaneous but catalyzed by DapB.</text>
</comment>
<dbReference type="PANTHER" id="PTHR12128">
    <property type="entry name" value="DIHYDRODIPICOLINATE SYNTHASE"/>
    <property type="match status" value="1"/>
</dbReference>
<evidence type="ECO:0000256" key="15">
    <source>
        <dbReference type="PIRSR" id="PIRSR001365-2"/>
    </source>
</evidence>
<feature type="binding site" evidence="12 15">
    <location>
        <position position="45"/>
    </location>
    <ligand>
        <name>pyruvate</name>
        <dbReference type="ChEBI" id="CHEBI:15361"/>
    </ligand>
</feature>
<dbReference type="EMBL" id="AZRL01000021">
    <property type="protein sequence ID" value="PNR95413.1"/>
    <property type="molecule type" value="Genomic_DNA"/>
</dbReference>
<dbReference type="PRINTS" id="PR00146">
    <property type="entry name" value="DHPICSNTHASE"/>
</dbReference>
<evidence type="ECO:0000256" key="2">
    <source>
        <dbReference type="ARBA" id="ARBA00005120"/>
    </source>
</evidence>
<dbReference type="PROSITE" id="PS00666">
    <property type="entry name" value="DHDPS_2"/>
    <property type="match status" value="1"/>
</dbReference>
<comment type="pathway">
    <text evidence="2 12">Amino-acid biosynthesis; L-lysine biosynthesis via DAP pathway; (S)-tetrahydrodipicolinate from L-aspartate: step 3/4.</text>
</comment>
<dbReference type="EC" id="4.3.3.7" evidence="4 12"/>
<dbReference type="GO" id="GO:0008840">
    <property type="term" value="F:4-hydroxy-tetrahydrodipicolinate synthase activity"/>
    <property type="evidence" value="ECO:0007669"/>
    <property type="project" value="UniProtKB-UniRule"/>
</dbReference>
<dbReference type="PIRSF" id="PIRSF001365">
    <property type="entry name" value="DHDPS"/>
    <property type="match status" value="1"/>
</dbReference>
<dbReference type="AlphaFoldDB" id="A0A2K1NY00"/>
<feature type="active site" description="Schiff-base intermediate with substrate" evidence="12 14">
    <location>
        <position position="162"/>
    </location>
</feature>
<proteinExistence type="inferred from homology"/>
<dbReference type="CDD" id="cd00950">
    <property type="entry name" value="DHDPS"/>
    <property type="match status" value="1"/>
</dbReference>
<comment type="caution">
    <text evidence="16">The sequence shown here is derived from an EMBL/GenBank/DDBJ whole genome shotgun (WGS) entry which is preliminary data.</text>
</comment>
<comment type="catalytic activity">
    <reaction evidence="11 12">
        <text>L-aspartate 4-semialdehyde + pyruvate = (2S,4S)-4-hydroxy-2,3,4,5-tetrahydrodipicolinate + H2O + H(+)</text>
        <dbReference type="Rhea" id="RHEA:34171"/>
        <dbReference type="ChEBI" id="CHEBI:15361"/>
        <dbReference type="ChEBI" id="CHEBI:15377"/>
        <dbReference type="ChEBI" id="CHEBI:15378"/>
        <dbReference type="ChEBI" id="CHEBI:67139"/>
        <dbReference type="ChEBI" id="CHEBI:537519"/>
        <dbReference type="EC" id="4.3.3.7"/>
    </reaction>
</comment>
<sequence>MFTGVGTAMITPFDKEINVDYNSLKSFVKYQLDNGVDSLIVLGTTGEAPAIEEEEREKIVNTVIEVVNKKVPVIVGTGTNNVNHVLKNNKMAESAGADGLLIVTPYYNKSTQKGLVEYFKYISERTTLPIIMYNVPSRTGMNIIPETAVSIHENCKNVIGIKEASGNIAQIVELFSIKPDSLKVFSGNDDQVLPIMSLGGDGLISVASNVAPKPFVDLTHSILNNDLEKARKLNNQFMKLNKLLFREVNPIPVKYAVSLLGLCENVVRLPLVKATPETERLLKEEMERLDLL</sequence>
<comment type="similarity">
    <text evidence="3 12 13">Belongs to the DapA family.</text>
</comment>
<dbReference type="InterPro" id="IPR002220">
    <property type="entry name" value="DapA-like"/>
</dbReference>
<evidence type="ECO:0000313" key="17">
    <source>
        <dbReference type="Proteomes" id="UP000236434"/>
    </source>
</evidence>
<comment type="subunit">
    <text evidence="12">Homotetramer; dimer of dimers.</text>
</comment>
<evidence type="ECO:0000256" key="3">
    <source>
        <dbReference type="ARBA" id="ARBA00007592"/>
    </source>
</evidence>
<evidence type="ECO:0000256" key="10">
    <source>
        <dbReference type="ARBA" id="ARBA00023270"/>
    </source>
</evidence>
<feature type="binding site" evidence="12 15">
    <location>
        <position position="204"/>
    </location>
    <ligand>
        <name>pyruvate</name>
        <dbReference type="ChEBI" id="CHEBI:15361"/>
    </ligand>
</feature>
<dbReference type="Proteomes" id="UP000236434">
    <property type="component" value="Unassembled WGS sequence"/>
</dbReference>
<evidence type="ECO:0000256" key="9">
    <source>
        <dbReference type="ARBA" id="ARBA00023239"/>
    </source>
</evidence>
<feature type="site" description="Part of a proton relay during catalysis" evidence="12">
    <location>
        <position position="44"/>
    </location>
</feature>
<dbReference type="RefSeq" id="WP_103067326.1">
    <property type="nucleotide sequence ID" value="NZ_AZRL01000021.1"/>
</dbReference>
<evidence type="ECO:0000313" key="16">
    <source>
        <dbReference type="EMBL" id="PNR95413.1"/>
    </source>
</evidence>
<dbReference type="GO" id="GO:0009089">
    <property type="term" value="P:lysine biosynthetic process via diaminopimelate"/>
    <property type="evidence" value="ECO:0007669"/>
    <property type="project" value="UniProtKB-UniRule"/>
</dbReference>
<dbReference type="NCBIfam" id="TIGR00674">
    <property type="entry name" value="dapA"/>
    <property type="match status" value="1"/>
</dbReference>
<comment type="subcellular location">
    <subcellularLocation>
        <location evidence="12">Cytoplasm</location>
    </subcellularLocation>
</comment>
<evidence type="ECO:0000256" key="12">
    <source>
        <dbReference type="HAMAP-Rule" id="MF_00418"/>
    </source>
</evidence>
<dbReference type="OrthoDB" id="9782828at2"/>
<dbReference type="InterPro" id="IPR020625">
    <property type="entry name" value="Schiff_base-form_aldolases_AS"/>
</dbReference>
<gene>
    <name evidence="12" type="primary">dapA</name>
    <name evidence="16" type="ORF">X929_07310</name>
</gene>
<keyword evidence="7 12" id="KW-0220">Diaminopimelate biosynthesis</keyword>
<dbReference type="Pfam" id="PF00701">
    <property type="entry name" value="DHDPS"/>
    <property type="match status" value="1"/>
</dbReference>
<keyword evidence="9 12" id="KW-0456">Lyase</keyword>
<evidence type="ECO:0000256" key="13">
    <source>
        <dbReference type="PIRNR" id="PIRNR001365"/>
    </source>
</evidence>
<reference evidence="16 17" key="1">
    <citation type="submission" date="2013-12" db="EMBL/GenBank/DDBJ databases">
        <title>Comparative genomics of Petrotoga isolates.</title>
        <authorList>
            <person name="Nesbo C.L."/>
            <person name="Charchuk R."/>
            <person name="Chow K."/>
        </authorList>
    </citation>
    <scope>NUCLEOTIDE SEQUENCE [LARGE SCALE GENOMIC DNA]</scope>
    <source>
        <strain evidence="16 17">DSM 13574</strain>
    </source>
</reference>
<dbReference type="PANTHER" id="PTHR12128:SF66">
    <property type="entry name" value="4-HYDROXY-2-OXOGLUTARATE ALDOLASE, MITOCHONDRIAL"/>
    <property type="match status" value="1"/>
</dbReference>
<dbReference type="InterPro" id="IPR013785">
    <property type="entry name" value="Aldolase_TIM"/>
</dbReference>
<dbReference type="UniPathway" id="UPA00034">
    <property type="reaction ID" value="UER00017"/>
</dbReference>
<feature type="site" description="Part of a proton relay during catalysis" evidence="12">
    <location>
        <position position="107"/>
    </location>
</feature>
<dbReference type="InterPro" id="IPR005263">
    <property type="entry name" value="DapA"/>
</dbReference>
<evidence type="ECO:0000256" key="14">
    <source>
        <dbReference type="PIRSR" id="PIRSR001365-1"/>
    </source>
</evidence>
<evidence type="ECO:0000256" key="7">
    <source>
        <dbReference type="ARBA" id="ARBA00022915"/>
    </source>
</evidence>
<dbReference type="HAMAP" id="MF_00418">
    <property type="entry name" value="DapA"/>
    <property type="match status" value="1"/>
</dbReference>